<keyword evidence="4" id="KW-1185">Reference proteome</keyword>
<comment type="caution">
    <text evidence="3">The sequence shown here is derived from an EMBL/GenBank/DDBJ whole genome shotgun (WGS) entry which is preliminary data.</text>
</comment>
<reference evidence="3 4" key="1">
    <citation type="journal article" date="2014" name="ISME J.">
        <title>Candidatus Competibacter-lineage genomes retrieved from metagenomes reveal functional metabolic diversity.</title>
        <authorList>
            <person name="McIlroy S.J."/>
            <person name="Albertsen M."/>
            <person name="Andresen E.K."/>
            <person name="Saunders A.M."/>
            <person name="Kristiansen R."/>
            <person name="Stokholm-Bjerregaard M."/>
            <person name="Nielsen K.L."/>
            <person name="Nielsen P.H."/>
        </authorList>
    </citation>
    <scope>NUCLEOTIDE SEQUENCE [LARGE SCALE GENOMIC DNA]</scope>
    <source>
        <strain evidence="3 4">Run_B_J11</strain>
    </source>
</reference>
<dbReference type="Pfam" id="PF01734">
    <property type="entry name" value="Patatin"/>
    <property type="match status" value="1"/>
</dbReference>
<dbReference type="InterPro" id="IPR002641">
    <property type="entry name" value="PNPLA_dom"/>
</dbReference>
<accession>A0A7U7GFW6</accession>
<evidence type="ECO:0000313" key="3">
    <source>
        <dbReference type="EMBL" id="CDH47116.1"/>
    </source>
</evidence>
<gene>
    <name evidence="3" type="ORF">BN874_750010</name>
</gene>
<dbReference type="InterPro" id="IPR016035">
    <property type="entry name" value="Acyl_Trfase/lysoPLipase"/>
</dbReference>
<evidence type="ECO:0000313" key="4">
    <source>
        <dbReference type="Proteomes" id="UP000019184"/>
    </source>
</evidence>
<keyword evidence="1" id="KW-0443">Lipid metabolism</keyword>
<dbReference type="AlphaFoldDB" id="A0A7U7GFW6"/>
<dbReference type="Proteomes" id="UP000019184">
    <property type="component" value="Unassembled WGS sequence"/>
</dbReference>
<evidence type="ECO:0000256" key="1">
    <source>
        <dbReference type="ARBA" id="ARBA00023098"/>
    </source>
</evidence>
<dbReference type="GO" id="GO:0006629">
    <property type="term" value="P:lipid metabolic process"/>
    <property type="evidence" value="ECO:0007669"/>
    <property type="project" value="UniProtKB-KW"/>
</dbReference>
<sequence length="413" mass="44701">MRLIASNVRMTITLLIGLVILLLAPGCATPPRQSAVPEKLQNQAQIPGLEKVRYRLGNPDDIAEMEREGIESIKREEAYLAASGHHGPLPPAVFLAISGGGDNGAFGAGLLNGWTAAGNRPTFKLVTGVSTGALTAPFAFAGPTYDATLKEVYTTISAKDIAEPRSLLAALTSDAMADNHPLGKLLAKYVNQALLDVIAAEYAKGRLLLVGTTDLDARRGIIWNLTKIAASRDPKALDMFRTLMIASAAIPGAFPPTMIDVAVNGQPYQEMHVDGGATAQVFVYPPSLHLKDETRQLGLKPRERRAYVIRNSRLDPEWSQVERSTMTIAGRAISSLIHTQGIGDLYRIYLTTQRDGVDFNLAYIPDSFNAPHQEDFDTEFMRQLFAVGYDLAAKGYPWQKTPPGFASLAGADQ</sequence>
<protein>
    <submittedName>
        <fullName evidence="3">Patatin</fullName>
    </submittedName>
</protein>
<dbReference type="EMBL" id="CBTK010000293">
    <property type="protein sequence ID" value="CDH47116.1"/>
    <property type="molecule type" value="Genomic_DNA"/>
</dbReference>
<organism evidence="3 4">
    <name type="scientific">Candidatus Contendobacter odensis Run_B_J11</name>
    <dbReference type="NCBI Taxonomy" id="1400861"/>
    <lineage>
        <taxon>Bacteria</taxon>
        <taxon>Pseudomonadati</taxon>
        <taxon>Pseudomonadota</taxon>
        <taxon>Gammaproteobacteria</taxon>
        <taxon>Candidatus Competibacteraceae</taxon>
        <taxon>Candidatus Contendibacter</taxon>
    </lineage>
</organism>
<name>A0A7U7GFW6_9GAMM</name>
<dbReference type="SUPFAM" id="SSF52151">
    <property type="entry name" value="FabD/lysophospholipase-like"/>
    <property type="match status" value="1"/>
</dbReference>
<feature type="domain" description="PNPLA" evidence="2">
    <location>
        <begin position="95"/>
        <end position="279"/>
    </location>
</feature>
<evidence type="ECO:0000259" key="2">
    <source>
        <dbReference type="Pfam" id="PF01734"/>
    </source>
</evidence>
<dbReference type="Gene3D" id="3.40.1090.10">
    <property type="entry name" value="Cytosolic phospholipase A2 catalytic domain"/>
    <property type="match status" value="1"/>
</dbReference>
<proteinExistence type="predicted"/>